<reference evidence="3 4" key="1">
    <citation type="submission" date="2017-05" db="EMBL/GenBank/DDBJ databases">
        <title>Complete and WGS of Bordetella genogroups.</title>
        <authorList>
            <person name="Spilker T."/>
            <person name="LiPuma J."/>
        </authorList>
    </citation>
    <scope>NUCLEOTIDE SEQUENCE [LARGE SCALE GENOMIC DNA]</scope>
    <source>
        <strain evidence="3 4">AU17610</strain>
    </source>
</reference>
<accession>A0A261RVX2</accession>
<dbReference type="OrthoDB" id="9807535at2"/>
<feature type="domain" description="YCII-related" evidence="2">
    <location>
        <begin position="18"/>
        <end position="111"/>
    </location>
</feature>
<comment type="caution">
    <text evidence="3">The sequence shown here is derived from an EMBL/GenBank/DDBJ whole genome shotgun (WGS) entry which is preliminary data.</text>
</comment>
<dbReference type="InterPro" id="IPR005545">
    <property type="entry name" value="YCII"/>
</dbReference>
<protein>
    <submittedName>
        <fullName evidence="3">Dehydrogenase</fullName>
    </submittedName>
</protein>
<gene>
    <name evidence="3" type="ORF">CEG14_21590</name>
</gene>
<proteinExistence type="inferred from homology"/>
<dbReference type="PANTHER" id="PTHR35174:SF3">
    <property type="entry name" value="BLL7171 PROTEIN"/>
    <property type="match status" value="1"/>
</dbReference>
<dbReference type="InterPro" id="IPR011008">
    <property type="entry name" value="Dimeric_a/b-barrel"/>
</dbReference>
<evidence type="ECO:0000313" key="3">
    <source>
        <dbReference type="EMBL" id="OZI29218.1"/>
    </source>
</evidence>
<evidence type="ECO:0000256" key="1">
    <source>
        <dbReference type="ARBA" id="ARBA00007689"/>
    </source>
</evidence>
<dbReference type="AlphaFoldDB" id="A0A261RVX2"/>
<organism evidence="3 4">
    <name type="scientific">Bordetella genomosp. 1</name>
    <dbReference type="NCBI Taxonomy" id="1395607"/>
    <lineage>
        <taxon>Bacteria</taxon>
        <taxon>Pseudomonadati</taxon>
        <taxon>Pseudomonadota</taxon>
        <taxon>Betaproteobacteria</taxon>
        <taxon>Burkholderiales</taxon>
        <taxon>Alcaligenaceae</taxon>
        <taxon>Bordetella</taxon>
    </lineage>
</organism>
<dbReference type="Gene3D" id="3.30.70.1060">
    <property type="entry name" value="Dimeric alpha+beta barrel"/>
    <property type="match status" value="1"/>
</dbReference>
<evidence type="ECO:0000313" key="4">
    <source>
        <dbReference type="Proteomes" id="UP000217005"/>
    </source>
</evidence>
<dbReference type="RefSeq" id="WP_094828455.1">
    <property type="nucleotide sequence ID" value="NZ_NEVL01000005.1"/>
</dbReference>
<name>A0A261RVX2_9BORD</name>
<evidence type="ECO:0000259" key="2">
    <source>
        <dbReference type="Pfam" id="PF03795"/>
    </source>
</evidence>
<dbReference type="SUPFAM" id="SSF54909">
    <property type="entry name" value="Dimeric alpha+beta barrel"/>
    <property type="match status" value="1"/>
</dbReference>
<sequence>MPYALLIVEPVGQRASRSAAEGEALYASMLEFAAGLRARGVLREAQSLLSQEQAVRVQVREGETRLLDGPYAELKEMVGGFFLLDCASRAEALEIARACPAARWCTVELRELGPCFL</sequence>
<dbReference type="EMBL" id="NEVL01000005">
    <property type="protein sequence ID" value="OZI29218.1"/>
    <property type="molecule type" value="Genomic_DNA"/>
</dbReference>
<dbReference type="PANTHER" id="PTHR35174">
    <property type="entry name" value="BLL7171 PROTEIN-RELATED"/>
    <property type="match status" value="1"/>
</dbReference>
<dbReference type="Pfam" id="PF03795">
    <property type="entry name" value="YCII"/>
    <property type="match status" value="1"/>
</dbReference>
<comment type="similarity">
    <text evidence="1">Belongs to the YciI family.</text>
</comment>
<dbReference type="Proteomes" id="UP000217005">
    <property type="component" value="Unassembled WGS sequence"/>
</dbReference>